<keyword evidence="3" id="KW-0378">Hydrolase</keyword>
<dbReference type="InterPro" id="IPR044930">
    <property type="entry name" value="Homing_endonuclease_His-Me"/>
</dbReference>
<keyword evidence="3" id="KW-0255">Endonuclease</keyword>
<evidence type="ECO:0000313" key="3">
    <source>
        <dbReference type="EMBL" id="QJA80977.1"/>
    </source>
</evidence>
<keyword evidence="3" id="KW-0540">Nuclease</keyword>
<dbReference type="InterPro" id="IPR044925">
    <property type="entry name" value="His-Me_finger_sf"/>
</dbReference>
<reference evidence="3" key="1">
    <citation type="submission" date="2020-03" db="EMBL/GenBank/DDBJ databases">
        <title>The deep terrestrial virosphere.</title>
        <authorList>
            <person name="Holmfeldt K."/>
            <person name="Nilsson E."/>
            <person name="Simone D."/>
            <person name="Lopez-Fernandez M."/>
            <person name="Wu X."/>
            <person name="de Brujin I."/>
            <person name="Lundin D."/>
            <person name="Andersson A."/>
            <person name="Bertilsson S."/>
            <person name="Dopson M."/>
        </authorList>
    </citation>
    <scope>NUCLEOTIDE SEQUENCE</scope>
    <source>
        <strain evidence="3">MM415A00613</strain>
        <strain evidence="2">MM415B00887</strain>
    </source>
</reference>
<protein>
    <submittedName>
        <fullName evidence="3">Putative homing endonuclease</fullName>
    </submittedName>
</protein>
<evidence type="ECO:0000259" key="1">
    <source>
        <dbReference type="Pfam" id="PF13392"/>
    </source>
</evidence>
<accession>A0A6M3KG70</accession>
<dbReference type="Pfam" id="PF13392">
    <property type="entry name" value="HNH_3"/>
    <property type="match status" value="1"/>
</dbReference>
<dbReference type="EMBL" id="MT142443">
    <property type="protein sequence ID" value="QJA80977.1"/>
    <property type="molecule type" value="Genomic_DNA"/>
</dbReference>
<dbReference type="AlphaFoldDB" id="A0A6M3KG70"/>
<proteinExistence type="predicted"/>
<organism evidence="3">
    <name type="scientific">viral metagenome</name>
    <dbReference type="NCBI Taxonomy" id="1070528"/>
    <lineage>
        <taxon>unclassified sequences</taxon>
        <taxon>metagenomes</taxon>
        <taxon>organismal metagenomes</taxon>
    </lineage>
</organism>
<feature type="domain" description="HNH nuclease" evidence="1">
    <location>
        <begin position="49"/>
        <end position="91"/>
    </location>
</feature>
<sequence>MAGKAHPIADRFFSKFTVGAEDECWVWQAGTTKGYGSIWDNEKNRMVEAHRVSWEIHFGPIPDGMCVLHNCDNPPCVNPGHLFLGTKSDNSKDMYAKGRHDVAYLKGEQHPMSKLTTDDVLALRRRREAGASKHELAAEFLITPDTAWDIYTRRTWRHV</sequence>
<evidence type="ECO:0000313" key="2">
    <source>
        <dbReference type="EMBL" id="QJA61821.1"/>
    </source>
</evidence>
<name>A0A6M3KG70_9ZZZZ</name>
<dbReference type="EMBL" id="MT141454">
    <property type="protein sequence ID" value="QJA61821.1"/>
    <property type="molecule type" value="Genomic_DNA"/>
</dbReference>
<gene>
    <name evidence="3" type="ORF">MM415A00613_0024</name>
    <name evidence="2" type="ORF">MM415B00887_0010</name>
</gene>
<dbReference type="GO" id="GO:0004519">
    <property type="term" value="F:endonuclease activity"/>
    <property type="evidence" value="ECO:0007669"/>
    <property type="project" value="UniProtKB-KW"/>
</dbReference>
<dbReference type="Gene3D" id="3.90.75.10">
    <property type="entry name" value="Homing Intron 3 (I-ppo) Encoded Endonuclease, Chain A"/>
    <property type="match status" value="1"/>
</dbReference>
<dbReference type="InterPro" id="IPR003615">
    <property type="entry name" value="HNH_nuc"/>
</dbReference>
<dbReference type="SUPFAM" id="SSF54060">
    <property type="entry name" value="His-Me finger endonucleases"/>
    <property type="match status" value="1"/>
</dbReference>